<reference evidence="1 2" key="1">
    <citation type="submission" date="2017-08" db="EMBL/GenBank/DDBJ databases">
        <title>Acidophilic green algal genome provides insights into adaptation to an acidic environment.</title>
        <authorList>
            <person name="Hirooka S."/>
            <person name="Hirose Y."/>
            <person name="Kanesaki Y."/>
            <person name="Higuchi S."/>
            <person name="Fujiwara T."/>
            <person name="Onuma R."/>
            <person name="Era A."/>
            <person name="Ohbayashi R."/>
            <person name="Uzuka A."/>
            <person name="Nozaki H."/>
            <person name="Yoshikawa H."/>
            <person name="Miyagishima S.Y."/>
        </authorList>
    </citation>
    <scope>NUCLEOTIDE SEQUENCE [LARGE SCALE GENOMIC DNA]</scope>
    <source>
        <strain evidence="1 2">NIES-2499</strain>
    </source>
</reference>
<protein>
    <submittedName>
        <fullName evidence="1">Uncharacterized protein</fullName>
    </submittedName>
</protein>
<organism evidence="1 2">
    <name type="scientific">Chlamydomonas eustigma</name>
    <dbReference type="NCBI Taxonomy" id="1157962"/>
    <lineage>
        <taxon>Eukaryota</taxon>
        <taxon>Viridiplantae</taxon>
        <taxon>Chlorophyta</taxon>
        <taxon>core chlorophytes</taxon>
        <taxon>Chlorophyceae</taxon>
        <taxon>CS clade</taxon>
        <taxon>Chlamydomonadales</taxon>
        <taxon>Chlamydomonadaceae</taxon>
        <taxon>Chlamydomonas</taxon>
    </lineage>
</organism>
<name>A0A250WP58_9CHLO</name>
<gene>
    <name evidence="1" type="ORF">CEUSTIGMA_g80.t1</name>
</gene>
<evidence type="ECO:0000313" key="1">
    <source>
        <dbReference type="EMBL" id="GAX72624.1"/>
    </source>
</evidence>
<accession>A0A250WP58</accession>
<comment type="caution">
    <text evidence="1">The sequence shown here is derived from an EMBL/GenBank/DDBJ whole genome shotgun (WGS) entry which is preliminary data.</text>
</comment>
<dbReference type="EMBL" id="BEGY01000001">
    <property type="protein sequence ID" value="GAX72624.1"/>
    <property type="molecule type" value="Genomic_DNA"/>
</dbReference>
<dbReference type="Proteomes" id="UP000232323">
    <property type="component" value="Unassembled WGS sequence"/>
</dbReference>
<dbReference type="AlphaFoldDB" id="A0A250WP58"/>
<evidence type="ECO:0000313" key="2">
    <source>
        <dbReference type="Proteomes" id="UP000232323"/>
    </source>
</evidence>
<keyword evidence="2" id="KW-1185">Reference proteome</keyword>
<sequence length="217" mass="23321">MHKTACKYLSLKTQVRIVSTDGHSAAMFLNDWARMYKEVATMDANDCAIESARDKLGEETLLKGSASLLEGGKDPEAWHEPKSIRCNAISTTSVSLTASVGGVLSSSVSKETNGIIKCLKPMNHADGSKLLTNEGFSKAPMPLGINMSSSRTAFTANWVPPVMDRSLLLMGISQLRGLEVERMPAASLRYLALQLLPPPGWLPSLKSVAKNNSVTAS</sequence>
<proteinExistence type="predicted"/>